<feature type="domain" description="HTH merR-type" evidence="2">
    <location>
        <begin position="1"/>
        <end position="69"/>
    </location>
</feature>
<dbReference type="STRING" id="1458275.AZ34_10075"/>
<reference evidence="3 4" key="1">
    <citation type="submission" date="2014-02" db="EMBL/GenBank/DDBJ databases">
        <title>Draft Genome of Hylemonella gracilis isolated from the Niagara River.</title>
        <authorList>
            <person name="Pawlowski D.R."/>
            <person name="Koudelka G.B."/>
        </authorList>
    </citation>
    <scope>NUCLEOTIDE SEQUENCE [LARGE SCALE GENOMIC DNA]</scope>
    <source>
        <strain evidence="3 4">Niagara R</strain>
    </source>
</reference>
<dbReference type="GO" id="GO:0003700">
    <property type="term" value="F:DNA-binding transcription factor activity"/>
    <property type="evidence" value="ECO:0007669"/>
    <property type="project" value="InterPro"/>
</dbReference>
<dbReference type="RefSeq" id="WP_035607601.1">
    <property type="nucleotide sequence ID" value="NZ_JEMG01000001.1"/>
</dbReference>
<dbReference type="GO" id="GO:0045893">
    <property type="term" value="P:positive regulation of DNA-templated transcription"/>
    <property type="evidence" value="ECO:0007669"/>
    <property type="project" value="InterPro"/>
</dbReference>
<evidence type="ECO:0000313" key="4">
    <source>
        <dbReference type="Proteomes" id="UP000023268"/>
    </source>
</evidence>
<dbReference type="GO" id="GO:0046872">
    <property type="term" value="F:metal ion binding"/>
    <property type="evidence" value="ECO:0007669"/>
    <property type="project" value="InterPro"/>
</dbReference>
<dbReference type="InterPro" id="IPR000551">
    <property type="entry name" value="MerR-type_HTH_dom"/>
</dbReference>
<comment type="caution">
    <text evidence="3">The sequence shown here is derived from an EMBL/GenBank/DDBJ whole genome shotgun (WGS) entry which is preliminary data.</text>
</comment>
<dbReference type="PANTHER" id="PTHR30204">
    <property type="entry name" value="REDOX-CYCLING DRUG-SENSING TRANSCRIPTIONAL ACTIVATOR SOXR"/>
    <property type="match status" value="1"/>
</dbReference>
<protein>
    <submittedName>
        <fullName evidence="3">Cd(II)/Pb(II)-responsive transcriptional regulator</fullName>
    </submittedName>
</protein>
<name>A0A016XH16_9BURK</name>
<sequence length="146" mass="15949">MQIKDLATATGVDVETIRYYEKQGLLPAPARRGNGYRDYETAHLERLAFIRHCRALDMPLADVARLLGFIDDTTGPSTDAGAVDALVAAQLSRVRARLRSMQALEKQLLQLQSRCDGRHEDGRCGILNDLVAAAHGEACACHVHPG</sequence>
<dbReference type="AlphaFoldDB" id="A0A016XH16"/>
<dbReference type="OrthoDB" id="9808480at2"/>
<dbReference type="Pfam" id="PF13411">
    <property type="entry name" value="MerR_1"/>
    <property type="match status" value="1"/>
</dbReference>
<dbReference type="InterPro" id="IPR009061">
    <property type="entry name" value="DNA-bd_dom_put_sf"/>
</dbReference>
<organism evidence="3 4">
    <name type="scientific">Hylemonella gracilis str. Niagara R</name>
    <dbReference type="NCBI Taxonomy" id="1458275"/>
    <lineage>
        <taxon>Bacteria</taxon>
        <taxon>Pseudomonadati</taxon>
        <taxon>Pseudomonadota</taxon>
        <taxon>Betaproteobacteria</taxon>
        <taxon>Burkholderiales</taxon>
        <taxon>Comamonadaceae</taxon>
        <taxon>Hylemonella</taxon>
    </lineage>
</organism>
<dbReference type="SMART" id="SM00422">
    <property type="entry name" value="HTH_MERR"/>
    <property type="match status" value="1"/>
</dbReference>
<dbReference type="PROSITE" id="PS50937">
    <property type="entry name" value="HTH_MERR_2"/>
    <property type="match status" value="1"/>
</dbReference>
<dbReference type="InterPro" id="IPR047057">
    <property type="entry name" value="MerR_fam"/>
</dbReference>
<accession>A0A016XH16</accession>
<dbReference type="Gene3D" id="1.10.1660.10">
    <property type="match status" value="1"/>
</dbReference>
<dbReference type="SUPFAM" id="SSF46955">
    <property type="entry name" value="Putative DNA-binding domain"/>
    <property type="match status" value="1"/>
</dbReference>
<dbReference type="PANTHER" id="PTHR30204:SF92">
    <property type="entry name" value="HTH-TYPE TRANSCRIPTIONAL REGULATOR ZNTR"/>
    <property type="match status" value="1"/>
</dbReference>
<evidence type="ECO:0000313" key="3">
    <source>
        <dbReference type="EMBL" id="EYC51394.1"/>
    </source>
</evidence>
<keyword evidence="1" id="KW-0238">DNA-binding</keyword>
<dbReference type="GO" id="GO:0003677">
    <property type="term" value="F:DNA binding"/>
    <property type="evidence" value="ECO:0007669"/>
    <property type="project" value="UniProtKB-KW"/>
</dbReference>
<dbReference type="PRINTS" id="PR00040">
    <property type="entry name" value="HTHMERR"/>
</dbReference>
<evidence type="ECO:0000259" key="2">
    <source>
        <dbReference type="PROSITE" id="PS50937"/>
    </source>
</evidence>
<evidence type="ECO:0000256" key="1">
    <source>
        <dbReference type="ARBA" id="ARBA00023125"/>
    </source>
</evidence>
<dbReference type="EMBL" id="JEMG01000001">
    <property type="protein sequence ID" value="EYC51394.1"/>
    <property type="molecule type" value="Genomic_DNA"/>
</dbReference>
<gene>
    <name evidence="3" type="ORF">AZ34_10075</name>
</gene>
<dbReference type="eggNOG" id="COG0789">
    <property type="taxonomic scope" value="Bacteria"/>
</dbReference>
<dbReference type="Proteomes" id="UP000023268">
    <property type="component" value="Unassembled WGS sequence"/>
</dbReference>
<proteinExistence type="predicted"/>
<dbReference type="CDD" id="cd04784">
    <property type="entry name" value="HTH_CadR-PbrR"/>
    <property type="match status" value="1"/>
</dbReference>
<dbReference type="InterPro" id="IPR011791">
    <property type="entry name" value="CadR-PbrR"/>
</dbReference>